<sequence length="284" mass="31640">MKTVCLTLLPLFIASCSGSETQLKEVGNLTLKEVSGLEYSNGALWALEDSGNKNSIYKLSPKGKIEQEVVIANVKNIDWEELTSDKEGNLYIGDFGNNDSKRKDLAIYKLDAANLNKAATVIKFYYPEQKEFPPKKSNLIYDCEAFFEHEGSFYLFTKNRSKGFNGEFQVYKVPNKQGNHAAQLLGTLQACDNFRKCAITGADISPDGTKVALISGDKVWLLTNFGKDNFAKGSLQMLELNNWSQKEGIAFKDNDVITIADEKSKKEGGKLYEVKLSDLLKAKQ</sequence>
<dbReference type="OrthoDB" id="5599486at2"/>
<dbReference type="eggNOG" id="COG3386">
    <property type="taxonomic scope" value="Bacteria"/>
</dbReference>
<dbReference type="EMBL" id="JRLX01000019">
    <property type="protein sequence ID" value="KGO85627.1"/>
    <property type="molecule type" value="Genomic_DNA"/>
</dbReference>
<name>A0A0A2LZ42_9FLAO</name>
<dbReference type="RefSeq" id="WP_020213668.1">
    <property type="nucleotide sequence ID" value="NZ_JRLX01000019.1"/>
</dbReference>
<evidence type="ECO:0000313" key="2">
    <source>
        <dbReference type="Proteomes" id="UP000030152"/>
    </source>
</evidence>
<reference evidence="1 2" key="1">
    <citation type="submission" date="2013-09" db="EMBL/GenBank/DDBJ databases">
        <authorList>
            <person name="Zeng Z."/>
            <person name="Chen C."/>
        </authorList>
    </citation>
    <scope>NUCLEOTIDE SEQUENCE [LARGE SCALE GENOMIC DNA]</scope>
    <source>
        <strain evidence="1 2">WB 3.3-2</strain>
    </source>
</reference>
<dbReference type="AlphaFoldDB" id="A0A0A2LZ42"/>
<evidence type="ECO:0000313" key="1">
    <source>
        <dbReference type="EMBL" id="KGO85627.1"/>
    </source>
</evidence>
<dbReference type="SUPFAM" id="SSF101898">
    <property type="entry name" value="NHL repeat"/>
    <property type="match status" value="1"/>
</dbReference>
<evidence type="ECO:0008006" key="3">
    <source>
        <dbReference type="Google" id="ProtNLM"/>
    </source>
</evidence>
<organism evidence="1 2">
    <name type="scientific">Flavobacterium rivuli WB 3.3-2 = DSM 21788</name>
    <dbReference type="NCBI Taxonomy" id="1121895"/>
    <lineage>
        <taxon>Bacteria</taxon>
        <taxon>Pseudomonadati</taxon>
        <taxon>Bacteroidota</taxon>
        <taxon>Flavobacteriia</taxon>
        <taxon>Flavobacteriales</taxon>
        <taxon>Flavobacteriaceae</taxon>
        <taxon>Flavobacterium</taxon>
    </lineage>
</organism>
<accession>A0A0A2LZ42</accession>
<gene>
    <name evidence="1" type="ORF">Q765_15570</name>
</gene>
<comment type="caution">
    <text evidence="1">The sequence shown here is derived from an EMBL/GenBank/DDBJ whole genome shotgun (WGS) entry which is preliminary data.</text>
</comment>
<protein>
    <recommendedName>
        <fullName evidence="3">SdiA-regulated family protein</fullName>
    </recommendedName>
</protein>
<dbReference type="STRING" id="1121895.GCA_000378485_02502"/>
<dbReference type="PROSITE" id="PS51257">
    <property type="entry name" value="PROKAR_LIPOPROTEIN"/>
    <property type="match status" value="1"/>
</dbReference>
<dbReference type="Proteomes" id="UP000030152">
    <property type="component" value="Unassembled WGS sequence"/>
</dbReference>
<keyword evidence="2" id="KW-1185">Reference proteome</keyword>
<proteinExistence type="predicted"/>